<keyword evidence="1" id="KW-0378">Hydrolase</keyword>
<organism evidence="1 2">
    <name type="scientific">Citricoccus zhacaiensis</name>
    <dbReference type="NCBI Taxonomy" id="489142"/>
    <lineage>
        <taxon>Bacteria</taxon>
        <taxon>Bacillati</taxon>
        <taxon>Actinomycetota</taxon>
        <taxon>Actinomycetes</taxon>
        <taxon>Micrococcales</taxon>
        <taxon>Micrococcaceae</taxon>
        <taxon>Citricoccus</taxon>
    </lineage>
</organism>
<dbReference type="PANTHER" id="PTHR36839:SF1">
    <property type="entry name" value="METALLO-BETA-LACTAMASE FAMILY PROTEIN (AFU_ORTHOLOGUE AFUA_5G12770)"/>
    <property type="match status" value="1"/>
</dbReference>
<sequence length="318" mass="33268">MDPNPAAVDQNTIEHAAIDPAAWDGLVLCATCGVEQADTAADSLTDALTDALPAVCAICADDRQWVPADGQRWTTVGELRASGASTEVTELEPNLWAVRVSAGVGIGQHAKILVTGAGNLMVDVPAYIDRAAVDAVMGLGGLAGIIASHPHMYGAQSAWAEACGGTDGPVPVYISEPDAGWLARRPANTIVWSDSLTPLPGQSGLPGSPVTASQPGGHFPGSVVVHFTGQDGAGVLLAGDTVGVARDRKWATFMRSFPNYLPLSGAVARRIAGHLDRYEYERLYDNFSGVISSEASAVVHRSARRHADWAEGRMDHLT</sequence>
<reference evidence="2" key="1">
    <citation type="journal article" date="2019" name="Int. J. Syst. Evol. Microbiol.">
        <title>The Global Catalogue of Microorganisms (GCM) 10K type strain sequencing project: providing services to taxonomists for standard genome sequencing and annotation.</title>
        <authorList>
            <consortium name="The Broad Institute Genomics Platform"/>
            <consortium name="The Broad Institute Genome Sequencing Center for Infectious Disease"/>
            <person name="Wu L."/>
            <person name="Ma J."/>
        </authorList>
    </citation>
    <scope>NUCLEOTIDE SEQUENCE [LARGE SCALE GENOMIC DNA]</scope>
    <source>
        <strain evidence="2">CGMCC 1.7064</strain>
    </source>
</reference>
<dbReference type="PANTHER" id="PTHR36839">
    <property type="entry name" value="METALLO-BETA-LACTAMASE FAMILY PROTEIN (AFU_ORTHOLOGUE AFUA_5G12770)"/>
    <property type="match status" value="1"/>
</dbReference>
<name>A0ABQ2LS88_9MICC</name>
<keyword evidence="2" id="KW-1185">Reference proteome</keyword>
<comment type="caution">
    <text evidence="1">The sequence shown here is derived from an EMBL/GenBank/DDBJ whole genome shotgun (WGS) entry which is preliminary data.</text>
</comment>
<dbReference type="Gene3D" id="3.60.15.10">
    <property type="entry name" value="Ribonuclease Z/Hydroxyacylglutathione hydrolase-like"/>
    <property type="match status" value="1"/>
</dbReference>
<evidence type="ECO:0000313" key="1">
    <source>
        <dbReference type="EMBL" id="GGO42541.1"/>
    </source>
</evidence>
<proteinExistence type="predicted"/>
<protein>
    <submittedName>
        <fullName evidence="1">Hydrolase</fullName>
    </submittedName>
</protein>
<dbReference type="Proteomes" id="UP000642509">
    <property type="component" value="Unassembled WGS sequence"/>
</dbReference>
<dbReference type="GO" id="GO:0016787">
    <property type="term" value="F:hydrolase activity"/>
    <property type="evidence" value="ECO:0007669"/>
    <property type="project" value="UniProtKB-KW"/>
</dbReference>
<dbReference type="SUPFAM" id="SSF56281">
    <property type="entry name" value="Metallo-hydrolase/oxidoreductase"/>
    <property type="match status" value="1"/>
</dbReference>
<dbReference type="InterPro" id="IPR036866">
    <property type="entry name" value="RibonucZ/Hydroxyglut_hydro"/>
</dbReference>
<accession>A0ABQ2LS88</accession>
<evidence type="ECO:0000313" key="2">
    <source>
        <dbReference type="Proteomes" id="UP000642509"/>
    </source>
</evidence>
<gene>
    <name evidence="1" type="ORF">GCM10010977_08600</name>
</gene>
<dbReference type="EMBL" id="BMLQ01000002">
    <property type="protein sequence ID" value="GGO42541.1"/>
    <property type="molecule type" value="Genomic_DNA"/>
</dbReference>